<dbReference type="InterPro" id="IPR039694">
    <property type="entry name" value="WDR11"/>
</dbReference>
<evidence type="ECO:0000259" key="1">
    <source>
        <dbReference type="Pfam" id="PF23751"/>
    </source>
</evidence>
<evidence type="ECO:0000259" key="2">
    <source>
        <dbReference type="Pfam" id="PF23752"/>
    </source>
</evidence>
<name>A0A6V7UDR4_MELEN</name>
<accession>A0A6V7UDR4</accession>
<reference evidence="3 4" key="1">
    <citation type="submission" date="2020-08" db="EMBL/GenBank/DDBJ databases">
        <authorList>
            <person name="Koutsovoulos G."/>
            <person name="Danchin GJ E."/>
        </authorList>
    </citation>
    <scope>NUCLEOTIDE SEQUENCE [LARGE SCALE GENOMIC DNA]</scope>
</reference>
<dbReference type="InterPro" id="IPR036322">
    <property type="entry name" value="WD40_repeat_dom_sf"/>
</dbReference>
<dbReference type="InterPro" id="IPR057852">
    <property type="entry name" value="Beta-prop_WDR11_1st"/>
</dbReference>
<evidence type="ECO:0000313" key="4">
    <source>
        <dbReference type="Proteomes" id="UP000580250"/>
    </source>
</evidence>
<dbReference type="SUPFAM" id="SSF50960">
    <property type="entry name" value="TolB, C-terminal domain"/>
    <property type="match status" value="1"/>
</dbReference>
<dbReference type="PANTHER" id="PTHR14593">
    <property type="entry name" value="WD REPEAT-CONTAINING PROTEIN 11"/>
    <property type="match status" value="1"/>
</dbReference>
<dbReference type="Proteomes" id="UP000580250">
    <property type="component" value="Unassembled WGS sequence"/>
</dbReference>
<evidence type="ECO:0000313" key="3">
    <source>
        <dbReference type="EMBL" id="CAD2152171.1"/>
    </source>
</evidence>
<feature type="domain" description="WDR11 second beta-propeller" evidence="2">
    <location>
        <begin position="402"/>
        <end position="550"/>
    </location>
</feature>
<dbReference type="SUPFAM" id="SSF50978">
    <property type="entry name" value="WD40 repeat-like"/>
    <property type="match status" value="2"/>
</dbReference>
<gene>
    <name evidence="3" type="ORF">MENT_LOCUS10646</name>
</gene>
<dbReference type="EMBL" id="CAJEWN010000050">
    <property type="protein sequence ID" value="CAD2152171.1"/>
    <property type="molecule type" value="Genomic_DNA"/>
</dbReference>
<dbReference type="Pfam" id="PF23752">
    <property type="entry name" value="Beta-prop_WDR11_2nd"/>
    <property type="match status" value="1"/>
</dbReference>
<feature type="domain" description="WDR11 first beta-propeller" evidence="1">
    <location>
        <begin position="14"/>
        <end position="291"/>
    </location>
</feature>
<sequence>MPPTTLTSSLHPSNRDAIAWNEKGLIAFGCHSTLVLFDTCKLEIFQTLEQHTTAINLVCWKPPIDLLFRIKSKDVNNDNIRYCSDINVGCASSDISGNIFIWDIQMGIVVASLRYLTTNVNDLKWLNWPNSDYNLLLSIHSNSTLILWNVDKKERIWEHKFNVSIYKISMDPFDQTKAAVSSIGSSLILLEKLSSLHWSSSKITSMSLEPRTIPNSSTKLNNSSSIIQLKYHLAYPQLLFVLFPTEICLVETQHCQVIFSSIIDTGSPLVQILPCAEKDAFFLIHQNGTCSFRLANFHFSDEKMISELDYERKCSIDSMQRQSIRLRVMGASICPTTNSSFVLLINSGKLLIYQLEDARQEIEPYRIGMINDFIELNEECQMRVASKSGQLRLTQYGIYSPLSTTITVIRMRPIDLFNTSSEPSLIFSSKIGQLAAVGSSTGIIHLINVCGEKICKFKDLQIHSCPVKCLEWAGPNAIVSAAYIASLSSSNTVRNDIFITDIQTGWKRRLRPEREESPIETIRVSHYNSYLAISFRQNPLEIWDLGTQRLLRRMNKRCPIILDMCWSGKHHQSKIVNESKTKIFRENLVVLDNDNHLYHVVVKGLHVRDGKEVSTQWKSGAAFLRCMVWKDDVLAFGDSAGRIGVWVLGDKSHCRQSGLGNSTRGPVLRIVFSKLAGDFTLAAQHPTSLVIWDTERLHTVFVLQRPGLSVIDIDMCGLTPVYITSDGMLRYAISDTGKGSNISLSESDCPFLIRSTHSNALQNLMCYISNFQQDLLQNLFKIDDNYYNYLLKKLEKFEQNKLLKIGFLCQFIGLLSLTNFIKIVENASNKDGLNDKYLSTNLLQFWSKNCFQKRMELIVRLLLSTCKNENHLEQAIEKCIIMKKGFSFNLNELAIYYLLNSDKTINNTKTKDDIKFNSFRACLLSANFDSENSKCLVKLNATNLIASNFISEGIQLLSLIDQGLDACKYLISQGLWNIALIYSKIYPNCDFVEIYTRYAEYLITNGLDKNSLALMIFASLGNWQKCKTLIEGEKEEMSANKQLILQIIDLAIN</sequence>
<dbReference type="InterPro" id="IPR057853">
    <property type="entry name" value="Beta-prop_WDR11_2nd"/>
</dbReference>
<comment type="caution">
    <text evidence="3">The sequence shown here is derived from an EMBL/GenBank/DDBJ whole genome shotgun (WGS) entry which is preliminary data.</text>
</comment>
<dbReference type="OrthoDB" id="1291858at2759"/>
<dbReference type="Gene3D" id="2.130.10.10">
    <property type="entry name" value="YVTN repeat-like/Quinoprotein amine dehydrogenase"/>
    <property type="match status" value="2"/>
</dbReference>
<dbReference type="InterPro" id="IPR015943">
    <property type="entry name" value="WD40/YVTN_repeat-like_dom_sf"/>
</dbReference>
<dbReference type="Pfam" id="PF23751">
    <property type="entry name" value="Beta-prop_WDR11_1st"/>
    <property type="match status" value="1"/>
</dbReference>
<dbReference type="AlphaFoldDB" id="A0A6V7UDR4"/>
<organism evidence="3 4">
    <name type="scientific">Meloidogyne enterolobii</name>
    <name type="common">Root-knot nematode worm</name>
    <name type="synonym">Meloidogyne mayaguensis</name>
    <dbReference type="NCBI Taxonomy" id="390850"/>
    <lineage>
        <taxon>Eukaryota</taxon>
        <taxon>Metazoa</taxon>
        <taxon>Ecdysozoa</taxon>
        <taxon>Nematoda</taxon>
        <taxon>Chromadorea</taxon>
        <taxon>Rhabditida</taxon>
        <taxon>Tylenchina</taxon>
        <taxon>Tylenchomorpha</taxon>
        <taxon>Tylenchoidea</taxon>
        <taxon>Meloidogynidae</taxon>
        <taxon>Meloidogyninae</taxon>
        <taxon>Meloidogyne</taxon>
    </lineage>
</organism>
<proteinExistence type="predicted"/>
<protein>
    <submittedName>
        <fullName evidence="3">Uncharacterized protein</fullName>
    </submittedName>
</protein>
<dbReference type="PANTHER" id="PTHR14593:SF5">
    <property type="entry name" value="WD REPEAT-CONTAINING PROTEIN 11"/>
    <property type="match status" value="1"/>
</dbReference>
<dbReference type="GO" id="GO:0005737">
    <property type="term" value="C:cytoplasm"/>
    <property type="evidence" value="ECO:0007669"/>
    <property type="project" value="TreeGrafter"/>
</dbReference>